<protein>
    <submittedName>
        <fullName evidence="5">Uncharacterized protein</fullName>
    </submittedName>
</protein>
<dbReference type="GO" id="GO:0006355">
    <property type="term" value="P:regulation of DNA-templated transcription"/>
    <property type="evidence" value="ECO:0007669"/>
    <property type="project" value="InterPro"/>
</dbReference>
<dbReference type="Pfam" id="PF02671">
    <property type="entry name" value="PAH"/>
    <property type="match status" value="1"/>
</dbReference>
<sequence>MHRKKEPRSIFEVYEEMVACFVDYPDLLEEFTRFLPENIPTNSSIGTVTIGSHDDGDDIDDDKPLLKVHKDQKKASF</sequence>
<comment type="caution">
    <text evidence="5">The sequence shown here is derived from an EMBL/GenBank/DDBJ whole genome shotgun (WGS) entry which is preliminary data.</text>
</comment>
<name>A0A218WGH8_PUNGR</name>
<organism evidence="5 6">
    <name type="scientific">Punica granatum</name>
    <name type="common">Pomegranate</name>
    <dbReference type="NCBI Taxonomy" id="22663"/>
    <lineage>
        <taxon>Eukaryota</taxon>
        <taxon>Viridiplantae</taxon>
        <taxon>Streptophyta</taxon>
        <taxon>Embryophyta</taxon>
        <taxon>Tracheophyta</taxon>
        <taxon>Spermatophyta</taxon>
        <taxon>Magnoliopsida</taxon>
        <taxon>eudicotyledons</taxon>
        <taxon>Gunneridae</taxon>
        <taxon>Pentapetalae</taxon>
        <taxon>rosids</taxon>
        <taxon>malvids</taxon>
        <taxon>Myrtales</taxon>
        <taxon>Lythraceae</taxon>
        <taxon>Punica</taxon>
    </lineage>
</organism>
<evidence type="ECO:0000256" key="3">
    <source>
        <dbReference type="PROSITE-ProRule" id="PRU00810"/>
    </source>
</evidence>
<dbReference type="Proteomes" id="UP000197138">
    <property type="component" value="Unassembled WGS sequence"/>
</dbReference>
<dbReference type="GO" id="GO:0005634">
    <property type="term" value="C:nucleus"/>
    <property type="evidence" value="ECO:0007669"/>
    <property type="project" value="UniProtKB-SubCell"/>
</dbReference>
<proteinExistence type="predicted"/>
<evidence type="ECO:0000256" key="4">
    <source>
        <dbReference type="SAM" id="MobiDB-lite"/>
    </source>
</evidence>
<evidence type="ECO:0000256" key="2">
    <source>
        <dbReference type="ARBA" id="ARBA00023242"/>
    </source>
</evidence>
<dbReference type="SUPFAM" id="SSF47762">
    <property type="entry name" value="PAH2 domain"/>
    <property type="match status" value="1"/>
</dbReference>
<comment type="subcellular location">
    <subcellularLocation>
        <location evidence="1 3">Nucleus</location>
    </subcellularLocation>
</comment>
<dbReference type="PROSITE" id="PS51477">
    <property type="entry name" value="PAH"/>
    <property type="match status" value="1"/>
</dbReference>
<keyword evidence="2 3" id="KW-0539">Nucleus</keyword>
<evidence type="ECO:0000256" key="1">
    <source>
        <dbReference type="ARBA" id="ARBA00004123"/>
    </source>
</evidence>
<evidence type="ECO:0000313" key="6">
    <source>
        <dbReference type="Proteomes" id="UP000197138"/>
    </source>
</evidence>
<reference evidence="6" key="1">
    <citation type="journal article" date="2017" name="Plant J.">
        <title>The pomegranate (Punica granatum L.) genome and the genomics of punicalagin biosynthesis.</title>
        <authorList>
            <person name="Qin G."/>
            <person name="Xu C."/>
            <person name="Ming R."/>
            <person name="Tang H."/>
            <person name="Guyot R."/>
            <person name="Kramer E.M."/>
            <person name="Hu Y."/>
            <person name="Yi X."/>
            <person name="Qi Y."/>
            <person name="Xu X."/>
            <person name="Gao Z."/>
            <person name="Pan H."/>
            <person name="Jian J."/>
            <person name="Tian Y."/>
            <person name="Yue Z."/>
            <person name="Xu Y."/>
        </authorList>
    </citation>
    <scope>NUCLEOTIDE SEQUENCE [LARGE SCALE GENOMIC DNA]</scope>
    <source>
        <strain evidence="6">cv. Dabenzi</strain>
    </source>
</reference>
<dbReference type="Gene3D" id="1.20.1160.11">
    <property type="entry name" value="Paired amphipathic helix"/>
    <property type="match status" value="1"/>
</dbReference>
<accession>A0A218WGH8</accession>
<evidence type="ECO:0000313" key="5">
    <source>
        <dbReference type="EMBL" id="OWM71598.1"/>
    </source>
</evidence>
<gene>
    <name evidence="5" type="ORF">CDL15_Pgr005785</name>
</gene>
<dbReference type="InterPro" id="IPR036600">
    <property type="entry name" value="PAH_sf"/>
</dbReference>
<feature type="region of interest" description="Disordered" evidence="4">
    <location>
        <begin position="45"/>
        <end position="64"/>
    </location>
</feature>
<dbReference type="AlphaFoldDB" id="A0A218WGH8"/>
<dbReference type="InterPro" id="IPR003822">
    <property type="entry name" value="PAH"/>
</dbReference>
<dbReference type="EMBL" id="MTKT01004399">
    <property type="protein sequence ID" value="OWM71598.1"/>
    <property type="molecule type" value="Genomic_DNA"/>
</dbReference>